<evidence type="ECO:0000313" key="4">
    <source>
        <dbReference type="Proteomes" id="UP000007266"/>
    </source>
</evidence>
<dbReference type="PhylomeDB" id="D6WYM0"/>
<organism evidence="3 4">
    <name type="scientific">Tribolium castaneum</name>
    <name type="common">Red flour beetle</name>
    <dbReference type="NCBI Taxonomy" id="7070"/>
    <lineage>
        <taxon>Eukaryota</taxon>
        <taxon>Metazoa</taxon>
        <taxon>Ecdysozoa</taxon>
        <taxon>Arthropoda</taxon>
        <taxon>Hexapoda</taxon>
        <taxon>Insecta</taxon>
        <taxon>Pterygota</taxon>
        <taxon>Neoptera</taxon>
        <taxon>Endopterygota</taxon>
        <taxon>Coleoptera</taxon>
        <taxon>Polyphaga</taxon>
        <taxon>Cucujiformia</taxon>
        <taxon>Tenebrionidae</taxon>
        <taxon>Tenebrionidae incertae sedis</taxon>
        <taxon>Tribolium</taxon>
    </lineage>
</organism>
<dbReference type="AlphaFoldDB" id="D6WYM0"/>
<reference evidence="3 4" key="2">
    <citation type="journal article" date="2010" name="Nucleic Acids Res.">
        <title>BeetleBase in 2010: revisions to provide comprehensive genomic information for Tribolium castaneum.</title>
        <authorList>
            <person name="Kim H.S."/>
            <person name="Murphy T."/>
            <person name="Xia J."/>
            <person name="Caragea D."/>
            <person name="Park Y."/>
            <person name="Beeman R.W."/>
            <person name="Lorenzen M.D."/>
            <person name="Butcher S."/>
            <person name="Manak J.R."/>
            <person name="Brown S.J."/>
        </authorList>
    </citation>
    <scope>GENOME REANNOTATION</scope>
    <source>
        <strain evidence="3 4">Georgia GA2</strain>
    </source>
</reference>
<protein>
    <recommendedName>
        <fullName evidence="2">CCHC-type domain-containing protein</fullName>
    </recommendedName>
</protein>
<dbReference type="InParanoid" id="D6WYM0"/>
<keyword evidence="1" id="KW-0862">Zinc</keyword>
<evidence type="ECO:0000313" key="3">
    <source>
        <dbReference type="EMBL" id="EFA08428.1"/>
    </source>
</evidence>
<accession>D6WYM0</accession>
<dbReference type="eggNOG" id="ENOG502SX9Q">
    <property type="taxonomic scope" value="Eukaryota"/>
</dbReference>
<name>D6WYM0_TRICA</name>
<keyword evidence="1" id="KW-0863">Zinc-finger</keyword>
<feature type="domain" description="CCHC-type" evidence="2">
    <location>
        <begin position="213"/>
        <end position="229"/>
    </location>
</feature>
<dbReference type="EMBL" id="KQ971357">
    <property type="protein sequence ID" value="EFA08428.1"/>
    <property type="molecule type" value="Genomic_DNA"/>
</dbReference>
<gene>
    <name evidence="3" type="primary">GLEAN_06075</name>
    <name evidence="3" type="ORF">TcasGA2_TC006075</name>
</gene>
<keyword evidence="4" id="KW-1185">Reference proteome</keyword>
<dbReference type="HOGENOM" id="CLU_944374_0_0_1"/>
<dbReference type="Proteomes" id="UP000007266">
    <property type="component" value="Linkage group 8"/>
</dbReference>
<dbReference type="GO" id="GO:0008270">
    <property type="term" value="F:zinc ion binding"/>
    <property type="evidence" value="ECO:0007669"/>
    <property type="project" value="UniProtKB-KW"/>
</dbReference>
<proteinExistence type="predicted"/>
<keyword evidence="1" id="KW-0479">Metal-binding</keyword>
<reference evidence="3 4" key="1">
    <citation type="journal article" date="2008" name="Nature">
        <title>The genome of the model beetle and pest Tribolium castaneum.</title>
        <authorList>
            <consortium name="Tribolium Genome Sequencing Consortium"/>
            <person name="Richards S."/>
            <person name="Gibbs R.A."/>
            <person name="Weinstock G.M."/>
            <person name="Brown S.J."/>
            <person name="Denell R."/>
            <person name="Beeman R.W."/>
            <person name="Gibbs R."/>
            <person name="Beeman R.W."/>
            <person name="Brown S.J."/>
            <person name="Bucher G."/>
            <person name="Friedrich M."/>
            <person name="Grimmelikhuijzen C.J."/>
            <person name="Klingler M."/>
            <person name="Lorenzen M."/>
            <person name="Richards S."/>
            <person name="Roth S."/>
            <person name="Schroder R."/>
            <person name="Tautz D."/>
            <person name="Zdobnov E.M."/>
            <person name="Muzny D."/>
            <person name="Gibbs R.A."/>
            <person name="Weinstock G.M."/>
            <person name="Attaway T."/>
            <person name="Bell S."/>
            <person name="Buhay C.J."/>
            <person name="Chandrabose M.N."/>
            <person name="Chavez D."/>
            <person name="Clerk-Blankenburg K.P."/>
            <person name="Cree A."/>
            <person name="Dao M."/>
            <person name="Davis C."/>
            <person name="Chacko J."/>
            <person name="Dinh H."/>
            <person name="Dugan-Rocha S."/>
            <person name="Fowler G."/>
            <person name="Garner T.T."/>
            <person name="Garnes J."/>
            <person name="Gnirke A."/>
            <person name="Hawes A."/>
            <person name="Hernandez J."/>
            <person name="Hines S."/>
            <person name="Holder M."/>
            <person name="Hume J."/>
            <person name="Jhangiani S.N."/>
            <person name="Joshi V."/>
            <person name="Khan Z.M."/>
            <person name="Jackson L."/>
            <person name="Kovar C."/>
            <person name="Kowis A."/>
            <person name="Lee S."/>
            <person name="Lewis L.R."/>
            <person name="Margolis J."/>
            <person name="Morgan M."/>
            <person name="Nazareth L.V."/>
            <person name="Nguyen N."/>
            <person name="Okwuonu G."/>
            <person name="Parker D."/>
            <person name="Richards S."/>
            <person name="Ruiz S.J."/>
            <person name="Santibanez J."/>
            <person name="Savard J."/>
            <person name="Scherer S.E."/>
            <person name="Schneider B."/>
            <person name="Sodergren E."/>
            <person name="Tautz D."/>
            <person name="Vattahil S."/>
            <person name="Villasana D."/>
            <person name="White C.S."/>
            <person name="Wright R."/>
            <person name="Park Y."/>
            <person name="Beeman R.W."/>
            <person name="Lord J."/>
            <person name="Oppert B."/>
            <person name="Lorenzen M."/>
            <person name="Brown S."/>
            <person name="Wang L."/>
            <person name="Savard J."/>
            <person name="Tautz D."/>
            <person name="Richards S."/>
            <person name="Weinstock G."/>
            <person name="Gibbs R.A."/>
            <person name="Liu Y."/>
            <person name="Worley K."/>
            <person name="Weinstock G."/>
            <person name="Elsik C.G."/>
            <person name="Reese J.T."/>
            <person name="Elhaik E."/>
            <person name="Landan G."/>
            <person name="Graur D."/>
            <person name="Arensburger P."/>
            <person name="Atkinson P."/>
            <person name="Beeman R.W."/>
            <person name="Beidler J."/>
            <person name="Brown S.J."/>
            <person name="Demuth J.P."/>
            <person name="Drury D.W."/>
            <person name="Du Y.Z."/>
            <person name="Fujiwara H."/>
            <person name="Lorenzen M."/>
            <person name="Maselli V."/>
            <person name="Osanai M."/>
            <person name="Park Y."/>
            <person name="Robertson H.M."/>
            <person name="Tu Z."/>
            <person name="Wang J.J."/>
            <person name="Wang S."/>
            <person name="Richards S."/>
            <person name="Song H."/>
            <person name="Zhang L."/>
            <person name="Sodergren E."/>
            <person name="Werner D."/>
            <person name="Stanke M."/>
            <person name="Morgenstern B."/>
            <person name="Solovyev V."/>
            <person name="Kosarev P."/>
            <person name="Brown G."/>
            <person name="Chen H.C."/>
            <person name="Ermolaeva O."/>
            <person name="Hlavina W."/>
            <person name="Kapustin Y."/>
            <person name="Kiryutin B."/>
            <person name="Kitts P."/>
            <person name="Maglott D."/>
            <person name="Pruitt K."/>
            <person name="Sapojnikov V."/>
            <person name="Souvorov A."/>
            <person name="Mackey A.J."/>
            <person name="Waterhouse R.M."/>
            <person name="Wyder S."/>
            <person name="Zdobnov E.M."/>
            <person name="Zdobnov E.M."/>
            <person name="Wyder S."/>
            <person name="Kriventseva E.V."/>
            <person name="Kadowaki T."/>
            <person name="Bork P."/>
            <person name="Aranda M."/>
            <person name="Bao R."/>
            <person name="Beermann A."/>
            <person name="Berns N."/>
            <person name="Bolognesi R."/>
            <person name="Bonneton F."/>
            <person name="Bopp D."/>
            <person name="Brown S.J."/>
            <person name="Bucher G."/>
            <person name="Butts T."/>
            <person name="Chaumot A."/>
            <person name="Denell R.E."/>
            <person name="Ferrier D.E."/>
            <person name="Friedrich M."/>
            <person name="Gordon C.M."/>
            <person name="Jindra M."/>
            <person name="Klingler M."/>
            <person name="Lan Q."/>
            <person name="Lattorff H.M."/>
            <person name="Laudet V."/>
            <person name="von Levetsow C."/>
            <person name="Liu Z."/>
            <person name="Lutz R."/>
            <person name="Lynch J.A."/>
            <person name="da Fonseca R.N."/>
            <person name="Posnien N."/>
            <person name="Reuter R."/>
            <person name="Roth S."/>
            <person name="Savard J."/>
            <person name="Schinko J.B."/>
            <person name="Schmitt C."/>
            <person name="Schoppmeier M."/>
            <person name="Schroder R."/>
            <person name="Shippy T.D."/>
            <person name="Simonnet F."/>
            <person name="Marques-Souza H."/>
            <person name="Tautz D."/>
            <person name="Tomoyasu Y."/>
            <person name="Trauner J."/>
            <person name="Van der Zee M."/>
            <person name="Vervoort M."/>
            <person name="Wittkopp N."/>
            <person name="Wimmer E.A."/>
            <person name="Yang X."/>
            <person name="Jones A.K."/>
            <person name="Sattelle D.B."/>
            <person name="Ebert P.R."/>
            <person name="Nelson D."/>
            <person name="Scott J.G."/>
            <person name="Beeman R.W."/>
            <person name="Muthukrishnan S."/>
            <person name="Kramer K.J."/>
            <person name="Arakane Y."/>
            <person name="Beeman R.W."/>
            <person name="Zhu Q."/>
            <person name="Hogenkamp D."/>
            <person name="Dixit R."/>
            <person name="Oppert B."/>
            <person name="Jiang H."/>
            <person name="Zou Z."/>
            <person name="Marshall J."/>
            <person name="Elpidina E."/>
            <person name="Vinokurov K."/>
            <person name="Oppert C."/>
            <person name="Zou Z."/>
            <person name="Evans J."/>
            <person name="Lu Z."/>
            <person name="Zhao P."/>
            <person name="Sumathipala N."/>
            <person name="Altincicek B."/>
            <person name="Vilcinskas A."/>
            <person name="Williams M."/>
            <person name="Hultmark D."/>
            <person name="Hetru C."/>
            <person name="Jiang H."/>
            <person name="Grimmelikhuijzen C.J."/>
            <person name="Hauser F."/>
            <person name="Cazzamali G."/>
            <person name="Williamson M."/>
            <person name="Park Y."/>
            <person name="Li B."/>
            <person name="Tanaka Y."/>
            <person name="Predel R."/>
            <person name="Neupert S."/>
            <person name="Schachtner J."/>
            <person name="Verleyen P."/>
            <person name="Raible F."/>
            <person name="Bork P."/>
            <person name="Friedrich M."/>
            <person name="Walden K.K."/>
            <person name="Robertson H.M."/>
            <person name="Angeli S."/>
            <person name="Foret S."/>
            <person name="Bucher G."/>
            <person name="Schuetz S."/>
            <person name="Maleszka R."/>
            <person name="Wimmer E.A."/>
            <person name="Beeman R.W."/>
            <person name="Lorenzen M."/>
            <person name="Tomoyasu Y."/>
            <person name="Miller S.C."/>
            <person name="Grossmann D."/>
            <person name="Bucher G."/>
        </authorList>
    </citation>
    <scope>NUCLEOTIDE SEQUENCE [LARGE SCALE GENOMIC DNA]</scope>
    <source>
        <strain evidence="3 4">Georgia GA2</strain>
    </source>
</reference>
<evidence type="ECO:0000256" key="1">
    <source>
        <dbReference type="PROSITE-ProRule" id="PRU00047"/>
    </source>
</evidence>
<sequence>MEYSSQLMKDKIEDYQNVIEGLNRDTISSKNSTSCSYSSALKKSKSNHSSADVLILKSSDQNKNNAQIEKDIKNMCNESDLKINVNGTKHIKSGLLINCENKESLSKLKDLVSSKGNSSYTASVPGKFNPRLKIYNVLAEDATQPGLVEDIISRNDLNASIEDIKVVAKIKNKKDYNIIIEVTPFLFKNIIERGSLYIGWHKSNIAECFNLIKCYKCCKYGHTKNKCTSQVAICPKCSGSHEMKDCETERLCCPNCTFSNSRFKLQLTTDHTANDLSCHTYQHKLNLVKQKTNYC</sequence>
<dbReference type="PROSITE" id="PS50158">
    <property type="entry name" value="ZF_CCHC"/>
    <property type="match status" value="1"/>
</dbReference>
<dbReference type="GO" id="GO:0003676">
    <property type="term" value="F:nucleic acid binding"/>
    <property type="evidence" value="ECO:0007669"/>
    <property type="project" value="InterPro"/>
</dbReference>
<dbReference type="InterPro" id="IPR001878">
    <property type="entry name" value="Znf_CCHC"/>
</dbReference>
<dbReference type="OMA" id="HSMWDGP"/>
<evidence type="ECO:0000259" key="2">
    <source>
        <dbReference type="PROSITE" id="PS50158"/>
    </source>
</evidence>